<name>A0A426XSV2_ENSVE</name>
<dbReference type="SUPFAM" id="SSF53335">
    <property type="entry name" value="S-adenosyl-L-methionine-dependent methyltransferases"/>
    <property type="match status" value="1"/>
</dbReference>
<comment type="caution">
    <text evidence="1">The sequence shown here is derived from an EMBL/GenBank/DDBJ whole genome shotgun (WGS) entry which is preliminary data.</text>
</comment>
<protein>
    <submittedName>
        <fullName evidence="1">Uncharacterized protein</fullName>
    </submittedName>
</protein>
<feature type="non-terminal residue" evidence="1">
    <location>
        <position position="59"/>
    </location>
</feature>
<gene>
    <name evidence="1" type="ORF">B296_00056176</name>
</gene>
<evidence type="ECO:0000313" key="1">
    <source>
        <dbReference type="EMBL" id="RRT42547.1"/>
    </source>
</evidence>
<dbReference type="AlphaFoldDB" id="A0A426XSV2"/>
<evidence type="ECO:0000313" key="2">
    <source>
        <dbReference type="Proteomes" id="UP000287651"/>
    </source>
</evidence>
<organism evidence="1 2">
    <name type="scientific">Ensete ventricosum</name>
    <name type="common">Abyssinian banana</name>
    <name type="synonym">Musa ensete</name>
    <dbReference type="NCBI Taxonomy" id="4639"/>
    <lineage>
        <taxon>Eukaryota</taxon>
        <taxon>Viridiplantae</taxon>
        <taxon>Streptophyta</taxon>
        <taxon>Embryophyta</taxon>
        <taxon>Tracheophyta</taxon>
        <taxon>Spermatophyta</taxon>
        <taxon>Magnoliopsida</taxon>
        <taxon>Liliopsida</taxon>
        <taxon>Zingiberales</taxon>
        <taxon>Musaceae</taxon>
        <taxon>Ensete</taxon>
    </lineage>
</organism>
<sequence length="59" mass="6544">MTDDVIKTKPILETGIAERYRTLLPERMVVVDLGCSSGPNTFLVVSEVLGIVGDLRRRL</sequence>
<dbReference type="Pfam" id="PF03492">
    <property type="entry name" value="Methyltransf_7"/>
    <property type="match status" value="1"/>
</dbReference>
<dbReference type="Proteomes" id="UP000287651">
    <property type="component" value="Unassembled WGS sequence"/>
</dbReference>
<dbReference type="EMBL" id="AMZH03017760">
    <property type="protein sequence ID" value="RRT42547.1"/>
    <property type="molecule type" value="Genomic_DNA"/>
</dbReference>
<dbReference type="Gene3D" id="3.40.50.150">
    <property type="entry name" value="Vaccinia Virus protein VP39"/>
    <property type="match status" value="1"/>
</dbReference>
<reference evidence="1 2" key="1">
    <citation type="journal article" date="2014" name="Agronomy (Basel)">
        <title>A Draft Genome Sequence for Ensete ventricosum, the Drought-Tolerant Tree Against Hunger.</title>
        <authorList>
            <person name="Harrison J."/>
            <person name="Moore K.A."/>
            <person name="Paszkiewicz K."/>
            <person name="Jones T."/>
            <person name="Grant M."/>
            <person name="Ambacheew D."/>
            <person name="Muzemil S."/>
            <person name="Studholme D.J."/>
        </authorList>
    </citation>
    <scope>NUCLEOTIDE SEQUENCE [LARGE SCALE GENOMIC DNA]</scope>
</reference>
<dbReference type="InterPro" id="IPR005299">
    <property type="entry name" value="MeTrfase_7"/>
</dbReference>
<proteinExistence type="predicted"/>
<accession>A0A426XSV2</accession>
<dbReference type="GO" id="GO:0008168">
    <property type="term" value="F:methyltransferase activity"/>
    <property type="evidence" value="ECO:0007669"/>
    <property type="project" value="InterPro"/>
</dbReference>
<dbReference type="InterPro" id="IPR029063">
    <property type="entry name" value="SAM-dependent_MTases_sf"/>
</dbReference>